<dbReference type="PROSITE" id="PS50975">
    <property type="entry name" value="ATP_GRASP"/>
    <property type="match status" value="1"/>
</dbReference>
<feature type="binding site" evidence="25">
    <location>
        <position position="330"/>
    </location>
    <ligand>
        <name>Mg(2+)</name>
        <dbReference type="ChEBI" id="CHEBI:18420"/>
        <label>1</label>
    </ligand>
</feature>
<evidence type="ECO:0000256" key="13">
    <source>
        <dbReference type="ARBA" id="ARBA00022960"/>
    </source>
</evidence>
<sequence>MILLRFKDANKSFNNWTKSILIYIKVANPDISLEENEMTKENICIVFGGKSAEHEVSILTAQNVLNAIDKDKYHVDIIYITNDGDWRKQNNITTEIKSTDELHLENGEALEISQLLKESSSGQPYDAVFPLLHGPNGEDGTIQGLFEVLDVPYVGNGVLSAASSMDKLVMKQLFEHRGLPQLPYISFLRSEYEKYEHNILKLVNDKLNYPVFVKPANLGSSIGISKCSNEVELKEGIKEAFQFDRKLVIEQGVNAREIEVAVLGNDYPEATWPGEVVKDVAFYDYKSKYKDGKVQLQIPADLDEDVQLTLRNMALEAFKATDCSGLVRADFFVTEDNQIYINETNAMPGFTAFSMYPKLWENMGLSYPELITKLIELAKERHQDKQKNKYKID</sequence>
<feature type="binding site" evidence="24">
    <location>
        <begin position="212"/>
        <end position="214"/>
    </location>
    <ligand>
        <name>ATP</name>
        <dbReference type="ChEBI" id="CHEBI:30616"/>
    </ligand>
</feature>
<dbReference type="FunFam" id="3.30.470.20:FF:000008">
    <property type="entry name" value="D-alanine--D-alanine ligase"/>
    <property type="match status" value="1"/>
</dbReference>
<feature type="binding site" evidence="24">
    <location>
        <begin position="250"/>
        <end position="257"/>
    </location>
    <ligand>
        <name>ATP</name>
        <dbReference type="ChEBI" id="CHEBI:30616"/>
    </ligand>
</feature>
<dbReference type="NCBIfam" id="NF002528">
    <property type="entry name" value="PRK01966.1-4"/>
    <property type="match status" value="1"/>
</dbReference>
<feature type="active site" evidence="23">
    <location>
        <position position="53"/>
    </location>
</feature>
<comment type="pathway">
    <text evidence="4 22">Cell wall biogenesis; peptidoglycan biosynthesis.</text>
</comment>
<dbReference type="NCBIfam" id="TIGR01205">
    <property type="entry name" value="D_ala_D_alaTIGR"/>
    <property type="match status" value="1"/>
</dbReference>
<evidence type="ECO:0000313" key="28">
    <source>
        <dbReference type="EMBL" id="EFH95695.1"/>
    </source>
</evidence>
<feature type="active site" evidence="23">
    <location>
        <position position="354"/>
    </location>
</feature>
<dbReference type="EMBL" id="ACJA02000002">
    <property type="protein sequence ID" value="EFH95695.1"/>
    <property type="molecule type" value="Genomic_DNA"/>
</dbReference>
<feature type="binding site" evidence="24">
    <location>
        <begin position="220"/>
        <end position="221"/>
    </location>
    <ligand>
        <name>ATP</name>
        <dbReference type="ChEBI" id="CHEBI:30616"/>
    </ligand>
</feature>
<dbReference type="PANTHER" id="PTHR23132">
    <property type="entry name" value="D-ALANINE--D-ALANINE LIGASE"/>
    <property type="match status" value="1"/>
</dbReference>
<dbReference type="Gene3D" id="3.30.470.20">
    <property type="entry name" value="ATP-grasp fold, B domain"/>
    <property type="match status" value="1"/>
</dbReference>
<keyword evidence="16 22" id="KW-0961">Cell wall biogenesis/degradation</keyword>
<dbReference type="SUPFAM" id="SSF52440">
    <property type="entry name" value="PreATP-grasp domain"/>
    <property type="match status" value="1"/>
</dbReference>
<keyword evidence="7 22" id="KW-0963">Cytoplasm</keyword>
<dbReference type="PROSITE" id="PS00843">
    <property type="entry name" value="DALA_DALA_LIGASE_1"/>
    <property type="match status" value="1"/>
</dbReference>
<evidence type="ECO:0000256" key="18">
    <source>
        <dbReference type="ARBA" id="ARBA00060592"/>
    </source>
</evidence>
<evidence type="ECO:0000256" key="12">
    <source>
        <dbReference type="ARBA" id="ARBA00022842"/>
    </source>
</evidence>
<feature type="binding site" evidence="24">
    <location>
        <position position="167"/>
    </location>
    <ligand>
        <name>ATP</name>
        <dbReference type="ChEBI" id="CHEBI:30616"/>
    </ligand>
</feature>
<dbReference type="AlphaFoldDB" id="A0A0E1XAS6"/>
<dbReference type="InterPro" id="IPR011095">
    <property type="entry name" value="Dala_Dala_lig_C"/>
</dbReference>
<proteinExistence type="inferred from homology"/>
<dbReference type="PANTHER" id="PTHR23132:SF25">
    <property type="entry name" value="D-ALANINE--D-ALANINE LIGASE A"/>
    <property type="match status" value="1"/>
</dbReference>
<comment type="subcellular location">
    <subcellularLocation>
        <location evidence="3 22">Cytoplasm</location>
    </subcellularLocation>
</comment>
<evidence type="ECO:0000256" key="25">
    <source>
        <dbReference type="PIRSR" id="PIRSR039102-3"/>
    </source>
</evidence>
<comment type="cofactor">
    <cofactor evidence="1">
        <name>Mn(2+)</name>
        <dbReference type="ChEBI" id="CHEBI:29035"/>
    </cofactor>
</comment>
<dbReference type="PIRSF" id="PIRSF039102">
    <property type="entry name" value="Ddl/VanB"/>
    <property type="match status" value="1"/>
</dbReference>
<evidence type="ECO:0000256" key="20">
    <source>
        <dbReference type="ARBA" id="ARBA00076288"/>
    </source>
</evidence>
<dbReference type="GO" id="GO:0008360">
    <property type="term" value="P:regulation of cell shape"/>
    <property type="evidence" value="ECO:0007669"/>
    <property type="project" value="UniProtKB-KW"/>
</dbReference>
<feature type="binding site" evidence="24">
    <location>
        <begin position="342"/>
        <end position="343"/>
    </location>
    <ligand>
        <name>ATP</name>
        <dbReference type="ChEBI" id="CHEBI:30616"/>
    </ligand>
</feature>
<evidence type="ECO:0000256" key="6">
    <source>
        <dbReference type="ARBA" id="ARBA00012216"/>
    </source>
</evidence>
<dbReference type="HOGENOM" id="CLU_039268_0_0_9"/>
<dbReference type="Gene3D" id="3.40.50.20">
    <property type="match status" value="1"/>
</dbReference>
<name>A0A0E1XAS6_STAAU</name>
<comment type="function">
    <text evidence="2 22">Cell wall formation.</text>
</comment>
<evidence type="ECO:0000259" key="27">
    <source>
        <dbReference type="PROSITE" id="PS50975"/>
    </source>
</evidence>
<dbReference type="Pfam" id="PF07478">
    <property type="entry name" value="Dala_Dala_lig_C"/>
    <property type="match status" value="1"/>
</dbReference>
<dbReference type="InterPro" id="IPR013815">
    <property type="entry name" value="ATP_grasp_subdomain_1"/>
</dbReference>
<keyword evidence="11 26" id="KW-0067">ATP-binding</keyword>
<dbReference type="GO" id="GO:0005829">
    <property type="term" value="C:cytosol"/>
    <property type="evidence" value="ECO:0007669"/>
    <property type="project" value="TreeGrafter"/>
</dbReference>
<feature type="domain" description="ATP-grasp" evidence="27">
    <location>
        <begin position="171"/>
        <end position="376"/>
    </location>
</feature>
<feature type="binding site" evidence="25">
    <location>
        <position position="343"/>
    </location>
    <ligand>
        <name>Mg(2+)</name>
        <dbReference type="ChEBI" id="CHEBI:18420"/>
        <label>2</label>
    </ligand>
</feature>
<evidence type="ECO:0000256" key="7">
    <source>
        <dbReference type="ARBA" id="ARBA00022490"/>
    </source>
</evidence>
<dbReference type="InterPro" id="IPR011127">
    <property type="entry name" value="Dala_Dala_lig_N"/>
</dbReference>
<keyword evidence="15 25" id="KW-0464">Manganese</keyword>
<comment type="catalytic activity">
    <reaction evidence="17 22">
        <text>2 D-alanine + ATP = D-alanyl-D-alanine + ADP + phosphate + H(+)</text>
        <dbReference type="Rhea" id="RHEA:11224"/>
        <dbReference type="ChEBI" id="CHEBI:15378"/>
        <dbReference type="ChEBI" id="CHEBI:30616"/>
        <dbReference type="ChEBI" id="CHEBI:43474"/>
        <dbReference type="ChEBI" id="CHEBI:57416"/>
        <dbReference type="ChEBI" id="CHEBI:57822"/>
        <dbReference type="ChEBI" id="CHEBI:456216"/>
        <dbReference type="EC" id="6.3.2.4"/>
    </reaction>
</comment>
<dbReference type="GO" id="GO:0005524">
    <property type="term" value="F:ATP binding"/>
    <property type="evidence" value="ECO:0007669"/>
    <property type="project" value="UniProtKB-UniRule"/>
</dbReference>
<keyword evidence="9 25" id="KW-0479">Metal-binding</keyword>
<evidence type="ECO:0000256" key="22">
    <source>
        <dbReference type="HAMAP-Rule" id="MF_00047"/>
    </source>
</evidence>
<comment type="caution">
    <text evidence="28">The sequence shown here is derived from an EMBL/GenBank/DDBJ whole genome shotgun (WGS) entry which is preliminary data.</text>
</comment>
<dbReference type="FunFam" id="3.30.1490.20:FF:000007">
    <property type="entry name" value="D-alanine--D-alanine ligase"/>
    <property type="match status" value="1"/>
</dbReference>
<dbReference type="Gene3D" id="3.30.1490.20">
    <property type="entry name" value="ATP-grasp fold, A domain"/>
    <property type="match status" value="1"/>
</dbReference>
<evidence type="ECO:0000256" key="9">
    <source>
        <dbReference type="ARBA" id="ARBA00022723"/>
    </source>
</evidence>
<reference evidence="28" key="1">
    <citation type="submission" date="2010-05" db="EMBL/GenBank/DDBJ databases">
        <authorList>
            <person name="Muzny D."/>
            <person name="Qin X."/>
            <person name="Buhay C."/>
            <person name="Dugan-Rocha S."/>
            <person name="Ding Y."/>
            <person name="Chen G."/>
            <person name="Hawes A."/>
            <person name="Holder M."/>
            <person name="Jhangiani S."/>
            <person name="Johnson A."/>
            <person name="Khan Z."/>
            <person name="Li Z."/>
            <person name="Liu W."/>
            <person name="Liu X."/>
            <person name="Perez L."/>
            <person name="Shen H."/>
            <person name="Wang Q."/>
            <person name="Watt J."/>
            <person name="Xi L."/>
            <person name="Xin Y."/>
            <person name="Zhou J."/>
            <person name="Deng J."/>
            <person name="Jiang H."/>
            <person name="Liu Y."/>
            <person name="Qu J."/>
            <person name="Song X.-Z."/>
            <person name="Zhang L."/>
            <person name="Villasana D."/>
            <person name="Johnson A."/>
            <person name="Liu J."/>
            <person name="Liyanage D."/>
            <person name="Lorensuhewa L."/>
            <person name="Robinson T."/>
            <person name="Song A."/>
            <person name="Song B.-B."/>
            <person name="Dinh H."/>
            <person name="Thornton R."/>
            <person name="Coyle M."/>
            <person name="Francisco L."/>
            <person name="Jackson L."/>
            <person name="Javaid M."/>
            <person name="Korchina V."/>
            <person name="Kovar C."/>
            <person name="Mata R."/>
            <person name="Mathew T."/>
            <person name="Ngo R."/>
            <person name="Nguyen L."/>
            <person name="Nguyen N."/>
            <person name="Okwuonu G."/>
            <person name="Ongeri F."/>
            <person name="Pham C."/>
            <person name="Simmons D."/>
            <person name="Wilczek-Boney K."/>
            <person name="Hale W."/>
            <person name="Jakkamsetti A."/>
            <person name="Pham P."/>
            <person name="Ruth R."/>
            <person name="San Lucas F."/>
            <person name="Warren J."/>
            <person name="Zhang J."/>
            <person name="Zhao Z."/>
            <person name="Zhou C."/>
            <person name="Zhu D."/>
            <person name="Lee S."/>
            <person name="Bess C."/>
            <person name="Blankenburg K."/>
            <person name="Forbes L."/>
            <person name="Fu Q."/>
            <person name="Gubbala S."/>
            <person name="Hirani K."/>
            <person name="Jayaseelan J.C."/>
            <person name="Lara F."/>
            <person name="Munidasa M."/>
            <person name="Palculict T."/>
            <person name="Patil S."/>
            <person name="Pu L.-L."/>
            <person name="Saada N."/>
            <person name="Tang L."/>
            <person name="Weissenberger G."/>
            <person name="Zhu Y."/>
            <person name="Hemphill L."/>
            <person name="Shang Y."/>
            <person name="Youmans B."/>
            <person name="Ayvaz T."/>
            <person name="Ross M."/>
            <person name="Santibanez J."/>
            <person name="Aqrawi P."/>
            <person name="Gross S."/>
            <person name="Joshi V."/>
            <person name="Fowler G."/>
            <person name="Nazareth L."/>
            <person name="Reid J."/>
            <person name="Worley K."/>
            <person name="Petrosino J."/>
            <person name="Highlander S."/>
            <person name="Gibbs R."/>
        </authorList>
    </citation>
    <scope>NUCLEOTIDE SEQUENCE [LARGE SCALE GENOMIC DNA]</scope>
    <source>
        <strain evidence="28">MN8</strain>
    </source>
</reference>
<keyword evidence="12 25" id="KW-0460">Magnesium</keyword>
<evidence type="ECO:0000256" key="5">
    <source>
        <dbReference type="ARBA" id="ARBA00010871"/>
    </source>
</evidence>
<dbReference type="UniPathway" id="UPA00219"/>
<dbReference type="InterPro" id="IPR011761">
    <property type="entry name" value="ATP-grasp"/>
</dbReference>
<dbReference type="InterPro" id="IPR000291">
    <property type="entry name" value="D-Ala_lig_Van_CS"/>
</dbReference>
<evidence type="ECO:0000256" key="15">
    <source>
        <dbReference type="ARBA" id="ARBA00023211"/>
    </source>
</evidence>
<dbReference type="EC" id="6.3.2.4" evidence="6 22"/>
<dbReference type="GO" id="GO:0009252">
    <property type="term" value="P:peptidoglycan biosynthetic process"/>
    <property type="evidence" value="ECO:0007669"/>
    <property type="project" value="UniProtKB-UniRule"/>
</dbReference>
<evidence type="ECO:0000256" key="16">
    <source>
        <dbReference type="ARBA" id="ARBA00023316"/>
    </source>
</evidence>
<evidence type="ECO:0000256" key="19">
    <source>
        <dbReference type="ARBA" id="ARBA00068427"/>
    </source>
</evidence>
<evidence type="ECO:0000256" key="11">
    <source>
        <dbReference type="ARBA" id="ARBA00022840"/>
    </source>
</evidence>
<evidence type="ECO:0000256" key="24">
    <source>
        <dbReference type="PIRSR" id="PIRSR039102-2"/>
    </source>
</evidence>
<evidence type="ECO:0000256" key="17">
    <source>
        <dbReference type="ARBA" id="ARBA00047614"/>
    </source>
</evidence>
<keyword evidence="8 22" id="KW-0436">Ligase</keyword>
<evidence type="ECO:0000256" key="1">
    <source>
        <dbReference type="ARBA" id="ARBA00001936"/>
    </source>
</evidence>
<dbReference type="Proteomes" id="UP000003455">
    <property type="component" value="Chromosome"/>
</dbReference>
<dbReference type="Pfam" id="PF01820">
    <property type="entry name" value="Dala_Dala_lig_N"/>
    <property type="match status" value="1"/>
</dbReference>
<dbReference type="InterPro" id="IPR016185">
    <property type="entry name" value="PreATP-grasp_dom_sf"/>
</dbReference>
<gene>
    <name evidence="22" type="primary">ddl</name>
    <name evidence="28" type="ORF">HMPREF0769_11078</name>
</gene>
<dbReference type="HAMAP" id="MF_00047">
    <property type="entry name" value="Dala_Dala_lig"/>
    <property type="match status" value="1"/>
</dbReference>
<dbReference type="InterPro" id="IPR005905">
    <property type="entry name" value="D_ala_D_ala"/>
</dbReference>
<dbReference type="PROSITE" id="PS00844">
    <property type="entry name" value="DALA_DALA_LIGASE_2"/>
    <property type="match status" value="1"/>
</dbReference>
<evidence type="ECO:0000256" key="10">
    <source>
        <dbReference type="ARBA" id="ARBA00022741"/>
    </source>
</evidence>
<feature type="binding site" evidence="25">
    <location>
        <position position="345"/>
    </location>
    <ligand>
        <name>Mg(2+)</name>
        <dbReference type="ChEBI" id="CHEBI:18420"/>
        <label>2</label>
    </ligand>
</feature>
<evidence type="ECO:0000256" key="21">
    <source>
        <dbReference type="ARBA" id="ARBA00077154"/>
    </source>
</evidence>
<evidence type="ECO:0000256" key="4">
    <source>
        <dbReference type="ARBA" id="ARBA00004752"/>
    </source>
</evidence>
<keyword evidence="10 24" id="KW-0547">Nucleotide-binding</keyword>
<organism evidence="28">
    <name type="scientific">Staphylococcus aureus subsp. aureus MN8</name>
    <dbReference type="NCBI Taxonomy" id="548470"/>
    <lineage>
        <taxon>Bacteria</taxon>
        <taxon>Bacillati</taxon>
        <taxon>Bacillota</taxon>
        <taxon>Bacilli</taxon>
        <taxon>Bacillales</taxon>
        <taxon>Staphylococcaceae</taxon>
        <taxon>Staphylococcus</taxon>
    </lineage>
</organism>
<evidence type="ECO:0000256" key="26">
    <source>
        <dbReference type="PROSITE-ProRule" id="PRU00409"/>
    </source>
</evidence>
<comment type="similarity">
    <text evidence="5 22">Belongs to the D-alanine--D-alanine ligase family.</text>
</comment>
<dbReference type="SUPFAM" id="SSF56059">
    <property type="entry name" value="Glutathione synthetase ATP-binding domain-like"/>
    <property type="match status" value="1"/>
</dbReference>
<feature type="binding site" evidence="25">
    <location>
        <position position="343"/>
    </location>
    <ligand>
        <name>Mg(2+)</name>
        <dbReference type="ChEBI" id="CHEBI:18420"/>
        <label>1</label>
    </ligand>
</feature>
<evidence type="ECO:0000256" key="23">
    <source>
        <dbReference type="PIRSR" id="PIRSR039102-1"/>
    </source>
</evidence>
<accession>A0A0E1XAS6</accession>
<keyword evidence="13 22" id="KW-0133">Cell shape</keyword>
<protein>
    <recommendedName>
        <fullName evidence="19 22">D-alanine--D-alanine ligase</fullName>
        <ecNumber evidence="6 22">6.3.2.4</ecNumber>
    </recommendedName>
    <alternativeName>
        <fullName evidence="21 22">D-Ala-D-Ala ligase</fullName>
    </alternativeName>
    <alternativeName>
        <fullName evidence="20 22">D-alanylalanine synthetase</fullName>
    </alternativeName>
</protein>
<dbReference type="GO" id="GO:0071555">
    <property type="term" value="P:cell wall organization"/>
    <property type="evidence" value="ECO:0007669"/>
    <property type="project" value="UniProtKB-KW"/>
</dbReference>
<dbReference type="FunFam" id="3.40.50.20:FF:000020">
    <property type="entry name" value="D-alanine--D-alanine ligase"/>
    <property type="match status" value="1"/>
</dbReference>
<evidence type="ECO:0000256" key="3">
    <source>
        <dbReference type="ARBA" id="ARBA00004496"/>
    </source>
</evidence>
<comment type="pathway">
    <text evidence="18">Glycan biosynthesis.</text>
</comment>
<dbReference type="NCBIfam" id="NF002526">
    <property type="entry name" value="PRK01966.1-2"/>
    <property type="match status" value="1"/>
</dbReference>
<evidence type="ECO:0000256" key="2">
    <source>
        <dbReference type="ARBA" id="ARBA00003921"/>
    </source>
</evidence>
<evidence type="ECO:0000256" key="8">
    <source>
        <dbReference type="ARBA" id="ARBA00022598"/>
    </source>
</evidence>
<comment type="cofactor">
    <cofactor evidence="25">
        <name>Mg(2+)</name>
        <dbReference type="ChEBI" id="CHEBI:18420"/>
    </cofactor>
    <cofactor evidence="25">
        <name>Mn(2+)</name>
        <dbReference type="ChEBI" id="CHEBI:29035"/>
    </cofactor>
    <text evidence="25">Binds 2 magnesium or manganese ions per subunit.</text>
</comment>
<keyword evidence="14 22" id="KW-0573">Peptidoglycan synthesis</keyword>
<dbReference type="GO" id="GO:0046872">
    <property type="term" value="F:metal ion binding"/>
    <property type="evidence" value="ECO:0007669"/>
    <property type="project" value="UniProtKB-KW"/>
</dbReference>
<evidence type="ECO:0000256" key="14">
    <source>
        <dbReference type="ARBA" id="ARBA00022984"/>
    </source>
</evidence>
<dbReference type="GO" id="GO:0008716">
    <property type="term" value="F:D-alanine-D-alanine ligase activity"/>
    <property type="evidence" value="ECO:0007669"/>
    <property type="project" value="UniProtKB-UniRule"/>
</dbReference>
<feature type="active site" evidence="23">
    <location>
        <position position="220"/>
    </location>
</feature>